<evidence type="ECO:0000256" key="1">
    <source>
        <dbReference type="SAM" id="MobiDB-lite"/>
    </source>
</evidence>
<feature type="compositionally biased region" description="Basic and acidic residues" evidence="1">
    <location>
        <begin position="679"/>
        <end position="693"/>
    </location>
</feature>
<feature type="compositionally biased region" description="Acidic residues" evidence="1">
    <location>
        <begin position="392"/>
        <end position="414"/>
    </location>
</feature>
<accession>A0ABD3R4Z6</accession>
<feature type="region of interest" description="Disordered" evidence="1">
    <location>
        <begin position="1514"/>
        <end position="1533"/>
    </location>
</feature>
<gene>
    <name evidence="3" type="ORF">ACHAXA_008407</name>
</gene>
<feature type="compositionally biased region" description="Low complexity" evidence="1">
    <location>
        <begin position="69"/>
        <end position="90"/>
    </location>
</feature>
<dbReference type="Proteomes" id="UP001530377">
    <property type="component" value="Unassembled WGS sequence"/>
</dbReference>
<feature type="domain" description="Exocyst complex component Sec3 C-terminal" evidence="2">
    <location>
        <begin position="1236"/>
        <end position="1492"/>
    </location>
</feature>
<organism evidence="3 4">
    <name type="scientific">Cyclostephanos tholiformis</name>
    <dbReference type="NCBI Taxonomy" id="382380"/>
    <lineage>
        <taxon>Eukaryota</taxon>
        <taxon>Sar</taxon>
        <taxon>Stramenopiles</taxon>
        <taxon>Ochrophyta</taxon>
        <taxon>Bacillariophyta</taxon>
        <taxon>Coscinodiscophyceae</taxon>
        <taxon>Thalassiosirophycidae</taxon>
        <taxon>Stephanodiscales</taxon>
        <taxon>Stephanodiscaceae</taxon>
        <taxon>Cyclostephanos</taxon>
    </lineage>
</organism>
<evidence type="ECO:0000313" key="4">
    <source>
        <dbReference type="Proteomes" id="UP001530377"/>
    </source>
</evidence>
<feature type="compositionally biased region" description="Polar residues" evidence="1">
    <location>
        <begin position="49"/>
        <end position="66"/>
    </location>
</feature>
<proteinExistence type="predicted"/>
<feature type="compositionally biased region" description="Basic and acidic residues" evidence="1">
    <location>
        <begin position="452"/>
        <end position="463"/>
    </location>
</feature>
<dbReference type="PANTHER" id="PTHR16092:SF14">
    <property type="entry name" value="EXOCYST COMPLEX COMPONENT 1 ISOFORM X1"/>
    <property type="match status" value="1"/>
</dbReference>
<feature type="region of interest" description="Disordered" evidence="1">
    <location>
        <begin position="376"/>
        <end position="479"/>
    </location>
</feature>
<feature type="compositionally biased region" description="Gly residues" evidence="1">
    <location>
        <begin position="425"/>
        <end position="438"/>
    </location>
</feature>
<evidence type="ECO:0000313" key="3">
    <source>
        <dbReference type="EMBL" id="KAL3807903.1"/>
    </source>
</evidence>
<feature type="compositionally biased region" description="Basic and acidic residues" evidence="1">
    <location>
        <begin position="1521"/>
        <end position="1533"/>
    </location>
</feature>
<comment type="caution">
    <text evidence="3">The sequence shown here is derived from an EMBL/GenBank/DDBJ whole genome shotgun (WGS) entry which is preliminary data.</text>
</comment>
<protein>
    <recommendedName>
        <fullName evidence="2">Exocyst complex component Sec3 C-terminal domain-containing protein</fullName>
    </recommendedName>
</protein>
<dbReference type="PANTHER" id="PTHR16092">
    <property type="entry name" value="SEC3/SYNTAXIN-RELATED"/>
    <property type="match status" value="1"/>
</dbReference>
<keyword evidence="4" id="KW-1185">Reference proteome</keyword>
<dbReference type="Pfam" id="PF20654">
    <property type="entry name" value="Sec3_C-term"/>
    <property type="match status" value="1"/>
</dbReference>
<reference evidence="3 4" key="1">
    <citation type="submission" date="2024-10" db="EMBL/GenBank/DDBJ databases">
        <title>Updated reference genomes for cyclostephanoid diatoms.</title>
        <authorList>
            <person name="Roberts W.R."/>
            <person name="Alverson A.J."/>
        </authorList>
    </citation>
    <scope>NUCLEOTIDE SEQUENCE [LARGE SCALE GENOMIC DNA]</scope>
    <source>
        <strain evidence="3 4">AJA228-03</strain>
    </source>
</reference>
<dbReference type="InterPro" id="IPR048628">
    <property type="entry name" value="Sec3_C"/>
</dbReference>
<feature type="compositionally biased region" description="Gly residues" evidence="1">
    <location>
        <begin position="661"/>
        <end position="675"/>
    </location>
</feature>
<name>A0ABD3R4Z6_9STRA</name>
<feature type="region of interest" description="Disordered" evidence="1">
    <location>
        <begin position="659"/>
        <end position="693"/>
    </location>
</feature>
<feature type="region of interest" description="Disordered" evidence="1">
    <location>
        <begin position="128"/>
        <end position="163"/>
    </location>
</feature>
<dbReference type="EMBL" id="JALLPB020000569">
    <property type="protein sequence ID" value="KAL3807903.1"/>
    <property type="molecule type" value="Genomic_DNA"/>
</dbReference>
<evidence type="ECO:0000259" key="2">
    <source>
        <dbReference type="Pfam" id="PF20654"/>
    </source>
</evidence>
<sequence length="1533" mass="165322">MNSSAWREATLAAAKLKLAKKSDGGGDGSNGASTSAVPPHPSPADNKHPSPSMSRKLSNMVSSSARKPTLTLSSSEGMSSSGRSGRVTTGFNTTERAVRLNRILDTTSGGGNYDRAVALPVATAPTLAGGSTPAGGQGRRSTNERVGSGLSALASGTKDHPPPPIIATVTMAGSGSSNKNDDDALPLSSFPSSRRVVDYVPPSTVQLPDPTDECAVGEMTCRISSKLRVDARSIGGRMLGGDGKVEARTGYVLMREGWEEISSSLDGGDRTEGGGSDGAVAGRGGTMKALLASSTMAMIARKGPTTAIARVDRLTNECLFSMCVSQFDLSVGSSGGPSGGKKRHIPIAKSRNKLRYVVVVRSTNRPLLRPRLFGVDVGVGEVGGGGPVGTTSDEDYYDEDDDEAMDDGGSDDGYDNMYNPDPSAGGDGSSGGGGGGRESGSSDRRKKRVTTKKGDSDNAATEKNRRHAIAKNRYDNGIPPEREISSFPALFCLAIHADGTKPDVRKVLELDKLVSIENVPPRKNSPPGSAGNVILVFRNGDAVEIDCDLPNVGVVGGGGANSGGGASSKKNTAIDSTNRLRKERFLWSLLQVHAILCTSVVERAAHSASGQQLPPLIVRGVDRGELQYVSTVNNFLTDSPVLCALLDRQSVDRGGKAIISGGDGAGQGGGVGGRGASHPSEEEKFSDDMKEGKSSEEMMSIIAYDMMMGNFSRRVALFASEEEKRDAADVLNATPWQQQEITVDGMSNVDALGVTAESLVQLLQQRMRDLEAETCRRLISWEDEKYYSALGVQRPSSIVGKPSSGATNGTVDTMSVNDLFLTLQSLDDELEKMQLWIQDRATAIKPITDECRGIEEENLMLEQQWVSYETLGSELKRLLDGIILPPDLMSVLENPGSVIVYDRLSGAVDINKSEQGLESIHQAGQALKLALDTAEGGGGMHLLAVSDTVKMLSSASTKFCGSLARIVVTVMDHLAKEVSSRLDTTIGKNDTHKTIATKIREAQRQFQASLLAYIKIIEVLALLKPDILPAVRDAYSELVAEGIMSKKRMKFYFASLPGKTSVKIAHDVNIDSLALPGFLGQNPTASVTHDLSEYAPASLRHPNVSDTSGIMKPVNVQDIEATLGEMLPLIAREAYFTAALFGLSSRHLDGRQKKRNFESVKKSVDNSSLYFRYYMNRICGIASEVDAEGKKVKGDAMLSLVASIQLNEAMDGYIDRNKKGGDHSLSLAYVRATILDLRKKVDKQWVTWVEDQIKWIRTNPGVPPNGKRAGVFASIARLPSYLDHVLICVKAGRPKDYAPNLAKIKVVSYYLQKMASSLFASLNECAERETTDQQYAANVMRMENRYELLLCLPIYFFTQSIKQRGIELTTLYQKQIMGASVICKQSTDAYLGWMIKREFKAMHSLFSNISRVRKDVGDADVPIHVPRAQFVRTLQKESSKEIMKEKIGVVYARMEKHLSESGGLLPVAWKALVKVLYEWFGRWEKLSTSCYKFILEPSAIDVVRIAKAVSGSATSSGKQTFEGKSEKNRYAAI</sequence>
<feature type="region of interest" description="Disordered" evidence="1">
    <location>
        <begin position="20"/>
        <end position="93"/>
    </location>
</feature>